<gene>
    <name evidence="1" type="ORF">SPARVUS_LOCUS9120062</name>
</gene>
<sequence>MLQCCGNKPNPVSRIQTHRRCRTEPAYQKRSWIYLVKSRLDSYMNSCRRPLNRSSSLRWPKIRDRRLRLQGRKTSTLENCFFFF</sequence>
<dbReference type="Proteomes" id="UP001162483">
    <property type="component" value="Unassembled WGS sequence"/>
</dbReference>
<keyword evidence="2" id="KW-1185">Reference proteome</keyword>
<accession>A0ABN9E824</accession>
<dbReference type="EMBL" id="CATNWA010015111">
    <property type="protein sequence ID" value="CAI9579603.1"/>
    <property type="molecule type" value="Genomic_DNA"/>
</dbReference>
<organism evidence="1 2">
    <name type="scientific">Staurois parvus</name>
    <dbReference type="NCBI Taxonomy" id="386267"/>
    <lineage>
        <taxon>Eukaryota</taxon>
        <taxon>Metazoa</taxon>
        <taxon>Chordata</taxon>
        <taxon>Craniata</taxon>
        <taxon>Vertebrata</taxon>
        <taxon>Euteleostomi</taxon>
        <taxon>Amphibia</taxon>
        <taxon>Batrachia</taxon>
        <taxon>Anura</taxon>
        <taxon>Neobatrachia</taxon>
        <taxon>Ranoidea</taxon>
        <taxon>Ranidae</taxon>
        <taxon>Staurois</taxon>
    </lineage>
</organism>
<name>A0ABN9E824_9NEOB</name>
<proteinExistence type="predicted"/>
<reference evidence="1" key="1">
    <citation type="submission" date="2023-05" db="EMBL/GenBank/DDBJ databases">
        <authorList>
            <person name="Stuckert A."/>
        </authorList>
    </citation>
    <scope>NUCLEOTIDE SEQUENCE</scope>
</reference>
<evidence type="ECO:0000313" key="2">
    <source>
        <dbReference type="Proteomes" id="UP001162483"/>
    </source>
</evidence>
<comment type="caution">
    <text evidence="1">The sequence shown here is derived from an EMBL/GenBank/DDBJ whole genome shotgun (WGS) entry which is preliminary data.</text>
</comment>
<evidence type="ECO:0000313" key="1">
    <source>
        <dbReference type="EMBL" id="CAI9579603.1"/>
    </source>
</evidence>
<protein>
    <submittedName>
        <fullName evidence="1">Uncharacterized protein</fullName>
    </submittedName>
</protein>